<dbReference type="Pfam" id="PF02397">
    <property type="entry name" value="Bac_transf"/>
    <property type="match status" value="1"/>
</dbReference>
<accession>A0A7W9S1L3</accession>
<dbReference type="RefSeq" id="WP_183828319.1">
    <property type="nucleotide sequence ID" value="NZ_JACHEU010000001.1"/>
</dbReference>
<dbReference type="EMBL" id="JACHEU010000001">
    <property type="protein sequence ID" value="MBB6012245.1"/>
    <property type="molecule type" value="Genomic_DNA"/>
</dbReference>
<dbReference type="AlphaFoldDB" id="A0A7W9S1L3"/>
<dbReference type="InterPro" id="IPR003362">
    <property type="entry name" value="Bact_transf"/>
</dbReference>
<proteinExistence type="inferred from homology"/>
<dbReference type="GO" id="GO:0000271">
    <property type="term" value="P:polysaccharide biosynthetic process"/>
    <property type="evidence" value="ECO:0007669"/>
    <property type="project" value="UniProtKB-KW"/>
</dbReference>
<gene>
    <name evidence="4" type="ORF">HNR59_001590</name>
</gene>
<evidence type="ECO:0000313" key="5">
    <source>
        <dbReference type="Proteomes" id="UP000533306"/>
    </source>
</evidence>
<comment type="similarity">
    <text evidence="1">Belongs to the bacterial sugar transferase family.</text>
</comment>
<evidence type="ECO:0000256" key="2">
    <source>
        <dbReference type="ARBA" id="ARBA00023169"/>
    </source>
</evidence>
<dbReference type="PANTHER" id="PTHR30576:SF8">
    <property type="entry name" value="UNDECAPRENYL-PHOSPHATE GALACTOSE PHOSPHOTRANSFERASE"/>
    <property type="match status" value="1"/>
</dbReference>
<keyword evidence="4" id="KW-0808">Transferase</keyword>
<dbReference type="PANTHER" id="PTHR30576">
    <property type="entry name" value="COLANIC BIOSYNTHESIS UDP-GLUCOSE LIPID CARRIER TRANSFERASE"/>
    <property type="match status" value="1"/>
</dbReference>
<dbReference type="GO" id="GO:0016780">
    <property type="term" value="F:phosphotransferase activity, for other substituted phosphate groups"/>
    <property type="evidence" value="ECO:0007669"/>
    <property type="project" value="TreeGrafter"/>
</dbReference>
<comment type="caution">
    <text evidence="4">The sequence shown here is derived from an EMBL/GenBank/DDBJ whole genome shotgun (WGS) entry which is preliminary data.</text>
</comment>
<evidence type="ECO:0000259" key="3">
    <source>
        <dbReference type="Pfam" id="PF02397"/>
    </source>
</evidence>
<feature type="domain" description="Bacterial sugar transferase" evidence="3">
    <location>
        <begin position="2"/>
        <end position="177"/>
    </location>
</feature>
<keyword evidence="5" id="KW-1185">Reference proteome</keyword>
<sequence>MKRLFDVVVALCALALLSPLLVVLSLLIRRRLGSPILFRQVRPGKDGKPFEMLKFRSMTDARDTDGALLPDADRLTPFGQFLRSTSLDELPELWNVLKGDMSLVGPRPLLMEYLPLYSPEQARRHEVRPGVTGWAQVNGRNALSWEEKFALDIWYVDNRSLRLDLKIIVATIGKVLKRSGISADGEATMPRFDGRGGRS</sequence>
<name>A0A7W9S1L3_9HYPH</name>
<protein>
    <submittedName>
        <fullName evidence="4">Lipopolysaccharide/colanic/teichoic acid biosynthesis glycosyltransferase</fullName>
    </submittedName>
</protein>
<reference evidence="4 5" key="1">
    <citation type="submission" date="2020-08" db="EMBL/GenBank/DDBJ databases">
        <title>Genomic Encyclopedia of Type Strains, Phase IV (KMG-IV): sequencing the most valuable type-strain genomes for metagenomic binning, comparative biology and taxonomic classification.</title>
        <authorList>
            <person name="Goeker M."/>
        </authorList>
    </citation>
    <scope>NUCLEOTIDE SEQUENCE [LARGE SCALE GENOMIC DNA]</scope>
    <source>
        <strain evidence="4 5">DSM 11099</strain>
    </source>
</reference>
<dbReference type="Proteomes" id="UP000533306">
    <property type="component" value="Unassembled WGS sequence"/>
</dbReference>
<evidence type="ECO:0000313" key="4">
    <source>
        <dbReference type="EMBL" id="MBB6012245.1"/>
    </source>
</evidence>
<organism evidence="4 5">
    <name type="scientific">Aquamicrobium lusatiense</name>
    <dbReference type="NCBI Taxonomy" id="89772"/>
    <lineage>
        <taxon>Bacteria</taxon>
        <taxon>Pseudomonadati</taxon>
        <taxon>Pseudomonadota</taxon>
        <taxon>Alphaproteobacteria</taxon>
        <taxon>Hyphomicrobiales</taxon>
        <taxon>Phyllobacteriaceae</taxon>
        <taxon>Aquamicrobium</taxon>
    </lineage>
</organism>
<evidence type="ECO:0000256" key="1">
    <source>
        <dbReference type="ARBA" id="ARBA00006464"/>
    </source>
</evidence>
<keyword evidence="2" id="KW-0270">Exopolysaccharide synthesis</keyword>